<sequence length="92" mass="9622">MKSLAKKITLLTLIAVIQVGFVAGITEASPFHADNSPAQVQFYDRGSGGPDGPPPPAGPDGPPPPPPIPPDGPDGPPPPPPHHHHHHHQWDN</sequence>
<feature type="compositionally biased region" description="Pro residues" evidence="1">
    <location>
        <begin position="51"/>
        <end position="80"/>
    </location>
</feature>
<evidence type="ECO:0000256" key="1">
    <source>
        <dbReference type="SAM" id="MobiDB-lite"/>
    </source>
</evidence>
<organism evidence="2 3">
    <name type="scientific">Propionispira arboris</name>
    <dbReference type="NCBI Taxonomy" id="84035"/>
    <lineage>
        <taxon>Bacteria</taxon>
        <taxon>Bacillati</taxon>
        <taxon>Bacillota</taxon>
        <taxon>Negativicutes</taxon>
        <taxon>Selenomonadales</taxon>
        <taxon>Selenomonadaceae</taxon>
        <taxon>Propionispira</taxon>
    </lineage>
</organism>
<dbReference type="Proteomes" id="UP000199662">
    <property type="component" value="Unassembled WGS sequence"/>
</dbReference>
<accession>A0A1H7C5A6</accession>
<dbReference type="AlphaFoldDB" id="A0A1H7C5A6"/>
<dbReference type="EMBL" id="FNZK01000018">
    <property type="protein sequence ID" value="SEJ82242.1"/>
    <property type="molecule type" value="Genomic_DNA"/>
</dbReference>
<name>A0A1H7C5A6_9FIRM</name>
<protein>
    <submittedName>
        <fullName evidence="2">Uncharacterized protein</fullName>
    </submittedName>
</protein>
<evidence type="ECO:0000313" key="2">
    <source>
        <dbReference type="EMBL" id="SEJ82242.1"/>
    </source>
</evidence>
<proteinExistence type="predicted"/>
<evidence type="ECO:0000313" key="3">
    <source>
        <dbReference type="Proteomes" id="UP000199662"/>
    </source>
</evidence>
<feature type="region of interest" description="Disordered" evidence="1">
    <location>
        <begin position="38"/>
        <end position="92"/>
    </location>
</feature>
<gene>
    <name evidence="2" type="ORF">SAMN05660742_11863</name>
</gene>
<reference evidence="2 3" key="1">
    <citation type="submission" date="2016-10" db="EMBL/GenBank/DDBJ databases">
        <authorList>
            <person name="de Groot N.N."/>
        </authorList>
    </citation>
    <scope>NUCLEOTIDE SEQUENCE [LARGE SCALE GENOMIC DNA]</scope>
    <source>
        <strain evidence="2 3">DSM 2179</strain>
    </source>
</reference>
<keyword evidence="3" id="KW-1185">Reference proteome</keyword>
<feature type="compositionally biased region" description="Basic residues" evidence="1">
    <location>
        <begin position="81"/>
        <end position="92"/>
    </location>
</feature>